<proteinExistence type="inferred from homology"/>
<dbReference type="PROSITE" id="PS51228">
    <property type="entry name" value="ACB_2"/>
    <property type="match status" value="1"/>
</dbReference>
<dbReference type="GO" id="GO:0000062">
    <property type="term" value="F:fatty-acyl-CoA binding"/>
    <property type="evidence" value="ECO:0007669"/>
    <property type="project" value="InterPro"/>
</dbReference>
<comment type="similarity">
    <text evidence="1">Belongs to the ACBP family.</text>
</comment>
<keyword evidence="2" id="KW-0446">Lipid-binding</keyword>
<dbReference type="PANTHER" id="PTHR23310">
    <property type="entry name" value="ACYL-COA-BINDING PROTEIN, ACBP"/>
    <property type="match status" value="1"/>
</dbReference>
<evidence type="ECO:0000256" key="3">
    <source>
        <dbReference type="SAM" id="MobiDB-lite"/>
    </source>
</evidence>
<accession>A0A8J5H4U2</accession>
<comment type="caution">
    <text evidence="5">The sequence shown here is derived from an EMBL/GenBank/DDBJ whole genome shotgun (WGS) entry which is preliminary data.</text>
</comment>
<dbReference type="GO" id="GO:0006631">
    <property type="term" value="P:fatty acid metabolic process"/>
    <property type="evidence" value="ECO:0007669"/>
    <property type="project" value="TreeGrafter"/>
</dbReference>
<dbReference type="PANTHER" id="PTHR23310:SF105">
    <property type="entry name" value="ACYL-COA-BINDING DOMAIN-CONTAINING PROTEIN 5"/>
    <property type="match status" value="1"/>
</dbReference>
<dbReference type="AlphaFoldDB" id="A0A8J5H4U2"/>
<dbReference type="SUPFAM" id="SSF47027">
    <property type="entry name" value="Acyl-CoA binding protein"/>
    <property type="match status" value="1"/>
</dbReference>
<sequence>MDFYQELLLTGLISVLIAFLIGKIASVAADDGDGDSALASSAGPSAHGASAHPIAGEEIARNSPPAPSFDVEPQQLDLEKEEIAEEAPQKGDFIEQKEGFVRDEEAEEDVVELGGANAVENEDVSAVEEKEGLLLDGEDDWEGIERSELEKLFGVAAEFVSSEKGGDAVSKLSDEAQLLLYGLHKVATEGPCYEPKPMTLMVSARSKWYAWQRLGNMNPEAAMEEYIGLLNNSIPGWMVQEPVEQAKGNGGKDPQAVEITQIDQQGLTKAFLFNLLSPTREAF</sequence>
<dbReference type="InterPro" id="IPR000582">
    <property type="entry name" value="Acyl-CoA-binding_protein"/>
</dbReference>
<dbReference type="Proteomes" id="UP000734854">
    <property type="component" value="Unassembled WGS sequence"/>
</dbReference>
<dbReference type="PRINTS" id="PR00689">
    <property type="entry name" value="ACOABINDINGP"/>
</dbReference>
<evidence type="ECO:0000313" key="5">
    <source>
        <dbReference type="EMBL" id="KAG6515984.1"/>
    </source>
</evidence>
<evidence type="ECO:0000259" key="4">
    <source>
        <dbReference type="PROSITE" id="PS51228"/>
    </source>
</evidence>
<dbReference type="InterPro" id="IPR035984">
    <property type="entry name" value="Acyl-CoA-binding_sf"/>
</dbReference>
<protein>
    <recommendedName>
        <fullName evidence="4">ACB domain-containing protein</fullName>
    </recommendedName>
</protein>
<evidence type="ECO:0000313" key="6">
    <source>
        <dbReference type="Proteomes" id="UP000734854"/>
    </source>
</evidence>
<dbReference type="Gene3D" id="1.20.80.10">
    <property type="match status" value="1"/>
</dbReference>
<dbReference type="Pfam" id="PF00887">
    <property type="entry name" value="ACBP"/>
    <property type="match status" value="1"/>
</dbReference>
<evidence type="ECO:0000256" key="1">
    <source>
        <dbReference type="ARBA" id="ARBA00005567"/>
    </source>
</evidence>
<organism evidence="5 6">
    <name type="scientific">Zingiber officinale</name>
    <name type="common">Ginger</name>
    <name type="synonym">Amomum zingiber</name>
    <dbReference type="NCBI Taxonomy" id="94328"/>
    <lineage>
        <taxon>Eukaryota</taxon>
        <taxon>Viridiplantae</taxon>
        <taxon>Streptophyta</taxon>
        <taxon>Embryophyta</taxon>
        <taxon>Tracheophyta</taxon>
        <taxon>Spermatophyta</taxon>
        <taxon>Magnoliopsida</taxon>
        <taxon>Liliopsida</taxon>
        <taxon>Zingiberales</taxon>
        <taxon>Zingiberaceae</taxon>
        <taxon>Zingiber</taxon>
    </lineage>
</organism>
<feature type="domain" description="ACB" evidence="4">
    <location>
        <begin position="149"/>
        <end position="239"/>
    </location>
</feature>
<dbReference type="EMBL" id="JACMSC010000007">
    <property type="protein sequence ID" value="KAG6515984.1"/>
    <property type="molecule type" value="Genomic_DNA"/>
</dbReference>
<feature type="region of interest" description="Disordered" evidence="3">
    <location>
        <begin position="84"/>
        <end position="107"/>
    </location>
</feature>
<feature type="compositionally biased region" description="Basic and acidic residues" evidence="3">
    <location>
        <begin position="87"/>
        <end position="103"/>
    </location>
</feature>
<gene>
    <name evidence="5" type="ORF">ZIOFF_026430</name>
</gene>
<keyword evidence="6" id="KW-1185">Reference proteome</keyword>
<dbReference type="InterPro" id="IPR014352">
    <property type="entry name" value="FERM/acyl-CoA-bd_prot_sf"/>
</dbReference>
<evidence type="ECO:0000256" key="2">
    <source>
        <dbReference type="ARBA" id="ARBA00023121"/>
    </source>
</evidence>
<reference evidence="5 6" key="1">
    <citation type="submission" date="2020-08" db="EMBL/GenBank/DDBJ databases">
        <title>Plant Genome Project.</title>
        <authorList>
            <person name="Zhang R.-G."/>
        </authorList>
    </citation>
    <scope>NUCLEOTIDE SEQUENCE [LARGE SCALE GENOMIC DNA]</scope>
    <source>
        <tissue evidence="5">Rhizome</tissue>
    </source>
</reference>
<name>A0A8J5H4U2_ZINOF</name>